<dbReference type="AlphaFoldDB" id="A0A5C6ZLH7"/>
<gene>
    <name evidence="1" type="ORF">ESY86_02660</name>
</gene>
<name>A0A5C6ZLH7_9FLAO</name>
<evidence type="ECO:0000313" key="1">
    <source>
        <dbReference type="EMBL" id="TXD90879.1"/>
    </source>
</evidence>
<accession>A0A5C6ZLH7</accession>
<protein>
    <submittedName>
        <fullName evidence="1">Uncharacterized protein</fullName>
    </submittedName>
</protein>
<dbReference type="RefSeq" id="WP_147084981.1">
    <property type="nucleotide sequence ID" value="NZ_VORM01000001.1"/>
</dbReference>
<organism evidence="1 2">
    <name type="scientific">Subsaximicrobium wynnwilliamsii</name>
    <dbReference type="NCBI Taxonomy" id="291179"/>
    <lineage>
        <taxon>Bacteria</taxon>
        <taxon>Pseudomonadati</taxon>
        <taxon>Bacteroidota</taxon>
        <taxon>Flavobacteriia</taxon>
        <taxon>Flavobacteriales</taxon>
        <taxon>Flavobacteriaceae</taxon>
        <taxon>Subsaximicrobium</taxon>
    </lineage>
</organism>
<sequence>MKIVQKEEDNFSNSIRSFDWYQSYTGGVNFETEIYCIEPNHYITKPKWKTCEICSATIRERQ</sequence>
<proteinExistence type="predicted"/>
<dbReference type="Proteomes" id="UP000321578">
    <property type="component" value="Unassembled WGS sequence"/>
</dbReference>
<evidence type="ECO:0000313" key="2">
    <source>
        <dbReference type="Proteomes" id="UP000321578"/>
    </source>
</evidence>
<reference evidence="1 2" key="1">
    <citation type="submission" date="2019-08" db="EMBL/GenBank/DDBJ databases">
        <title>Genomes of Subsaximicrobium wynnwilliamsii strains.</title>
        <authorList>
            <person name="Bowman J.P."/>
        </authorList>
    </citation>
    <scope>NUCLEOTIDE SEQUENCE [LARGE SCALE GENOMIC DNA]</scope>
    <source>
        <strain evidence="1 2">2-80-2</strain>
    </source>
</reference>
<comment type="caution">
    <text evidence="1">The sequence shown here is derived from an EMBL/GenBank/DDBJ whole genome shotgun (WGS) entry which is preliminary data.</text>
</comment>
<dbReference type="EMBL" id="VORO01000002">
    <property type="protein sequence ID" value="TXD90879.1"/>
    <property type="molecule type" value="Genomic_DNA"/>
</dbReference>
<keyword evidence="2" id="KW-1185">Reference proteome</keyword>